<evidence type="ECO:0000313" key="9">
    <source>
        <dbReference type="Proteomes" id="UP000677228"/>
    </source>
</evidence>
<evidence type="ECO:0000256" key="4">
    <source>
        <dbReference type="ARBA" id="ARBA00022990"/>
    </source>
</evidence>
<evidence type="ECO:0000256" key="3">
    <source>
        <dbReference type="ARBA" id="ARBA00022737"/>
    </source>
</evidence>
<gene>
    <name evidence="7" type="ORF">OVA965_LOCUS16180</name>
    <name evidence="8" type="ORF">TMI583_LOCUS16189</name>
</gene>
<comment type="caution">
    <text evidence="7">The sequence shown here is derived from an EMBL/GenBank/DDBJ whole genome shotgun (WGS) entry which is preliminary data.</text>
</comment>
<evidence type="ECO:0000256" key="5">
    <source>
        <dbReference type="SAM" id="Coils"/>
    </source>
</evidence>
<dbReference type="SUPFAM" id="SSF52540">
    <property type="entry name" value="P-loop containing nucleoside triphosphate hydrolases"/>
    <property type="match status" value="1"/>
</dbReference>
<dbReference type="Proteomes" id="UP000677228">
    <property type="component" value="Unassembled WGS sequence"/>
</dbReference>
<reference evidence="7" key="1">
    <citation type="submission" date="2021-02" db="EMBL/GenBank/DDBJ databases">
        <authorList>
            <person name="Nowell W R."/>
        </authorList>
    </citation>
    <scope>NUCLEOTIDE SEQUENCE</scope>
</reference>
<evidence type="ECO:0000259" key="6">
    <source>
        <dbReference type="Pfam" id="PF24883"/>
    </source>
</evidence>
<feature type="non-terminal residue" evidence="7">
    <location>
        <position position="1396"/>
    </location>
</feature>
<dbReference type="InterPro" id="IPR027417">
    <property type="entry name" value="P-loop_NTPase"/>
</dbReference>
<proteinExistence type="inferred from homology"/>
<feature type="domain" description="Nephrocystin 3-like N-terminal" evidence="6">
    <location>
        <begin position="453"/>
        <end position="589"/>
    </location>
</feature>
<dbReference type="Gene3D" id="3.40.50.300">
    <property type="entry name" value="P-loop containing nucleotide triphosphate hydrolases"/>
    <property type="match status" value="1"/>
</dbReference>
<dbReference type="InterPro" id="IPR056884">
    <property type="entry name" value="NPHP3-like_N"/>
</dbReference>
<keyword evidence="3" id="KW-0677">Repeat</keyword>
<dbReference type="Proteomes" id="UP000682733">
    <property type="component" value="Unassembled WGS sequence"/>
</dbReference>
<feature type="coiled-coil region" evidence="5">
    <location>
        <begin position="374"/>
        <end position="434"/>
    </location>
</feature>
<evidence type="ECO:0000256" key="2">
    <source>
        <dbReference type="ARBA" id="ARBA00022553"/>
    </source>
</evidence>
<sequence length="1396" mass="163255">MADEIQKVKKDIALNHAVIFIGTGVSVYTTNGEQEVSHWKGLLKQGLQRCRQAGWISEKDFEDFNKKFDNNTAEVDDYLAAADRIKSCFKKESNETKDDIYKTWLIETVGKLLPKKPELINTIGELECPILTTNYDSLLEGILNKQPLTWNRYRTDVISNSLENLKSYILHVHGYYENPDSVIFSSDDYNRIRENKFVQSKFKALIESKTLLFIGYGAGMSDPNFSNLLKWIFRITGDKPLSIYKLVKSNKNKTFNQLSNVLFLENIKEIQYGNTSEDLISFIKNLKSFIPLIRECLSFTNKKENIRQKYLNYLINEYGHVSIFGYSNIDISLPLQSVYVELKFDPTHPSIKAMKTLDINEEFKRKVLTYGFFNENEKRKLNKAIIERNAFNLETIYRDFMVDQWLNVLLTNRNIFTENEASTIKNKVNRLKQNILEKNSLKDARQYQIRQAYNEFKHFIILGHPGSGKTTLSKWLIMNMAKQCLGEKNMLFDNNCSITEKIPILIPIWKYVDQLKETQNQQKTTLLQFIYENATLNSTLFTNEERKDLSCLIIESLIQGNVLIIFEGLDEVPVNVDRSDLMKEINTLLERGIDYDAKCGKLIYSLYEQKEINNTKNPSIGNRFITTSRIEGNYFEEINFYIPRLTIEDMSNEALQLFCSSYMECIKDISIKSRKPIRKYKTDQLYNDITQNKDILQLAINPQLASVIAAIYNQYKDKLPEKRIDLYEKAIEKMIERLVTPSTTASTNFVSQELGLNAIMLWSILQEIAEYLHSKVEGLSENILKEIIRKYLTDYQQLSSTNLLINIDDLISKLLDIFKYKVGLLNEFGYNSFRFIHRTFQEYLAAKSIIYFNGIERSENMIYQNIKNKIDIPNWRVPLSMTFGILSKLHQQLFNNIITRLLTIEQPSSNTQFSTLVVPFVIIDSLNDMYFSSKDIEYELIRKLADTLLFDYKNMSGFARLIEHQKLIHSYFLKLKKKYYNTTVKWFIEKMNHEDNLSPCANIIYQLKWYNPTFHEIFLKNLHNDSKFWNWSIDSVLRFYSNEIKNDAILTQLKFKNAVNNNPQIVQYIIKNSDWLCLIVALYGGYKNFNIQSSISEYFELGQFLQLPDNERAPFIFYYQNVWGRDDTAYNIAVYLDKKVSKDQWIEKPIFDTNEIYKESFLTTRILELLHTKTSTTVLIKKLRKQINTQKLNTNEKMEALIALIALGDFDFINIIIKEGEKIFLKSFGNRIEQLIYVLKDPIARWSSHINKYLLTIYNDMKINQLKYNLNFSYYYKIYLSLTADSGGLPVDTAMLAEAMDNVGNKCDLYAEYFAFKLTGASDDFRYEMAVIADMFNTSGTTDQILKPFLKISDTAQIYRPVRAYPWPTDIFIFKSNNDDDIPIAFFNCLENFNTN</sequence>
<name>A0A8S2DYM6_9BILA</name>
<accession>A0A8S2DYM6</accession>
<dbReference type="EMBL" id="CAJNOK010007458">
    <property type="protein sequence ID" value="CAF1034893.1"/>
    <property type="molecule type" value="Genomic_DNA"/>
</dbReference>
<dbReference type="Pfam" id="PF24883">
    <property type="entry name" value="NPHP3_N"/>
    <property type="match status" value="1"/>
</dbReference>
<organism evidence="7 9">
    <name type="scientific">Didymodactylos carnosus</name>
    <dbReference type="NCBI Taxonomy" id="1234261"/>
    <lineage>
        <taxon>Eukaryota</taxon>
        <taxon>Metazoa</taxon>
        <taxon>Spiralia</taxon>
        <taxon>Gnathifera</taxon>
        <taxon>Rotifera</taxon>
        <taxon>Eurotatoria</taxon>
        <taxon>Bdelloidea</taxon>
        <taxon>Philodinida</taxon>
        <taxon>Philodinidae</taxon>
        <taxon>Didymodactylos</taxon>
    </lineage>
</organism>
<protein>
    <recommendedName>
        <fullName evidence="6">Nephrocystin 3-like N-terminal domain-containing protein</fullName>
    </recommendedName>
</protein>
<evidence type="ECO:0000313" key="8">
    <source>
        <dbReference type="EMBL" id="CAF3803202.1"/>
    </source>
</evidence>
<comment type="similarity">
    <text evidence="1">Belongs to the FAM118 family.</text>
</comment>
<evidence type="ECO:0000313" key="7">
    <source>
        <dbReference type="EMBL" id="CAF1034893.1"/>
    </source>
</evidence>
<evidence type="ECO:0000256" key="1">
    <source>
        <dbReference type="ARBA" id="ARBA00006491"/>
    </source>
</evidence>
<dbReference type="PANTHER" id="PTHR28623">
    <property type="entry name" value="PROTEIN FAM118B"/>
    <property type="match status" value="1"/>
</dbReference>
<keyword evidence="5" id="KW-0175">Coiled coil</keyword>
<keyword evidence="4" id="KW-0007">Acetylation</keyword>
<keyword evidence="2" id="KW-0597">Phosphoprotein</keyword>
<dbReference type="PANTHER" id="PTHR28623:SF2">
    <property type="entry name" value="PROTEIN FAM118A"/>
    <property type="match status" value="1"/>
</dbReference>
<dbReference type="Pfam" id="PF13289">
    <property type="entry name" value="SIR2_2"/>
    <property type="match status" value="1"/>
</dbReference>
<dbReference type="InterPro" id="IPR038916">
    <property type="entry name" value="FAM118"/>
</dbReference>
<dbReference type="EMBL" id="CAJOBA010007469">
    <property type="protein sequence ID" value="CAF3803202.1"/>
    <property type="molecule type" value="Genomic_DNA"/>
</dbReference>